<feature type="signal peptide" evidence="1">
    <location>
        <begin position="1"/>
        <end position="20"/>
    </location>
</feature>
<feature type="chain" id="PRO_5046633117" description="Lumazine-binding" evidence="1">
    <location>
        <begin position="21"/>
        <end position="157"/>
    </location>
</feature>
<accession>A0ABV4NWV5</accession>
<keyword evidence="3" id="KW-1185">Reference proteome</keyword>
<evidence type="ECO:0008006" key="4">
    <source>
        <dbReference type="Google" id="ProtNLM"/>
    </source>
</evidence>
<comment type="caution">
    <text evidence="2">The sequence shown here is derived from an EMBL/GenBank/DDBJ whole genome shotgun (WGS) entry which is preliminary data.</text>
</comment>
<gene>
    <name evidence="2" type="ORF">ACCI49_06685</name>
</gene>
<dbReference type="EMBL" id="JBGMEK010000010">
    <property type="protein sequence ID" value="MFA0810601.1"/>
    <property type="molecule type" value="Genomic_DNA"/>
</dbReference>
<evidence type="ECO:0000313" key="3">
    <source>
        <dbReference type="Proteomes" id="UP001569428"/>
    </source>
</evidence>
<name>A0ABV4NWV5_9GAMM</name>
<organism evidence="2 3">
    <name type="scientific">Microbulbifer epialgicus</name>
    <dbReference type="NCBI Taxonomy" id="393907"/>
    <lineage>
        <taxon>Bacteria</taxon>
        <taxon>Pseudomonadati</taxon>
        <taxon>Pseudomonadota</taxon>
        <taxon>Gammaproteobacteria</taxon>
        <taxon>Cellvibrionales</taxon>
        <taxon>Microbulbiferaceae</taxon>
        <taxon>Microbulbifer</taxon>
    </lineage>
</organism>
<evidence type="ECO:0000313" key="2">
    <source>
        <dbReference type="EMBL" id="MFA0810601.1"/>
    </source>
</evidence>
<sequence length="157" mass="17678">MNTLARLAALLLCTSLNTYAETSAEDHIAKFIDNFSSETIEGSAANYFIETPHFIFGPKVFSPQGATEVEVILSDIRTALKERDYVKSEVMSFETQFTGENMSIISVLLKRYTSKNSILDYICNTYTLANTKEGWKILSWLPSDPVNSTQCFNNNTY</sequence>
<dbReference type="RefSeq" id="WP_371838173.1">
    <property type="nucleotide sequence ID" value="NZ_JBGMEK010000010.1"/>
</dbReference>
<reference evidence="2 3" key="1">
    <citation type="submission" date="2024-08" db="EMBL/GenBank/DDBJ databases">
        <authorList>
            <person name="Ishaq N."/>
        </authorList>
    </citation>
    <scope>NUCLEOTIDE SEQUENCE [LARGE SCALE GENOMIC DNA]</scope>
    <source>
        <strain evidence="2 3">DSM 18651</strain>
    </source>
</reference>
<evidence type="ECO:0000256" key="1">
    <source>
        <dbReference type="SAM" id="SignalP"/>
    </source>
</evidence>
<keyword evidence="1" id="KW-0732">Signal</keyword>
<dbReference type="Proteomes" id="UP001569428">
    <property type="component" value="Unassembled WGS sequence"/>
</dbReference>
<proteinExistence type="predicted"/>
<protein>
    <recommendedName>
        <fullName evidence="4">Lumazine-binding</fullName>
    </recommendedName>
</protein>